<dbReference type="NCBIfam" id="TIGR01171">
    <property type="entry name" value="rplB_bact"/>
    <property type="match status" value="1"/>
</dbReference>
<sequence length="251" mass="27554">MRKLYNILPKKSGRGAGGRLSVRHQGGRQKRFFREIDFRRDKKGIWGKVVSIEYDPNRNANISLVFYDDGDKRYILAPYGLKIGSKIIASDSAPLEVGNSLPLVKIPAGTQIHNIEIKPGKGGQIVKSAGATAVVQGIEGKYVLVKLPSAEIRRFKLECWATIGQVGNIEIRARRLGKAGRKRNMGIRPRVRGVAMHPNAHPHGGGEGRSSVGLPFPKTVYGKPAVGKTRKVKKYSDDLIVKPRKKGPHVG</sequence>
<evidence type="ECO:0000259" key="6">
    <source>
        <dbReference type="SMART" id="SM01382"/>
    </source>
</evidence>
<dbReference type="InterPro" id="IPR002171">
    <property type="entry name" value="Ribosomal_uL2"/>
</dbReference>
<dbReference type="FunFam" id="2.30.30.30:FF:000001">
    <property type="entry name" value="50S ribosomal protein L2"/>
    <property type="match status" value="1"/>
</dbReference>
<dbReference type="EMBL" id="MGFP01000023">
    <property type="protein sequence ID" value="OGM09435.1"/>
    <property type="molecule type" value="Genomic_DNA"/>
</dbReference>
<accession>A0A1F7X559</accession>
<dbReference type="GO" id="GO:0003735">
    <property type="term" value="F:structural constituent of ribosome"/>
    <property type="evidence" value="ECO:0007669"/>
    <property type="project" value="InterPro"/>
</dbReference>
<feature type="domain" description="Large ribosomal subunit protein uL2 RNA-binding" evidence="7">
    <location>
        <begin position="13"/>
        <end position="89"/>
    </location>
</feature>
<name>A0A1F7X559_9BACT</name>
<dbReference type="Gene3D" id="4.10.950.10">
    <property type="entry name" value="Ribosomal protein L2, domain 3"/>
    <property type="match status" value="1"/>
</dbReference>
<keyword evidence="2 8" id="KW-0689">Ribosomal protein</keyword>
<evidence type="ECO:0000256" key="5">
    <source>
        <dbReference type="ARBA" id="ARBA00035459"/>
    </source>
</evidence>
<dbReference type="Gene3D" id="2.40.50.140">
    <property type="entry name" value="Nucleic acid-binding proteins"/>
    <property type="match status" value="1"/>
</dbReference>
<dbReference type="InterPro" id="IPR022669">
    <property type="entry name" value="Ribosomal_uL2_C"/>
</dbReference>
<feature type="domain" description="Large ribosomal subunit protein uL2 C-terminal" evidence="6">
    <location>
        <begin position="95"/>
        <end position="224"/>
    </location>
</feature>
<dbReference type="Proteomes" id="UP000179219">
    <property type="component" value="Unassembled WGS sequence"/>
</dbReference>
<dbReference type="InterPro" id="IPR005880">
    <property type="entry name" value="Ribosomal_uL2_bac/org-type"/>
</dbReference>
<dbReference type="PANTHER" id="PTHR13691">
    <property type="entry name" value="RIBOSOMAL PROTEIN L2"/>
    <property type="match status" value="1"/>
</dbReference>
<comment type="caution">
    <text evidence="8">The sequence shown here is derived from an EMBL/GenBank/DDBJ whole genome shotgun (WGS) entry which is preliminary data.</text>
</comment>
<evidence type="ECO:0000313" key="9">
    <source>
        <dbReference type="Proteomes" id="UP000179219"/>
    </source>
</evidence>
<comment type="similarity">
    <text evidence="1">Belongs to the universal ribosomal protein uL2 family.</text>
</comment>
<dbReference type="PANTHER" id="PTHR13691:SF5">
    <property type="entry name" value="LARGE RIBOSOMAL SUBUNIT PROTEIN UL2M"/>
    <property type="match status" value="1"/>
</dbReference>
<organism evidence="8 9">
    <name type="scientific">Candidatus Woesebacteria bacterium RBG_13_34_9</name>
    <dbReference type="NCBI Taxonomy" id="1802477"/>
    <lineage>
        <taxon>Bacteria</taxon>
        <taxon>Candidatus Woeseibacteriota</taxon>
    </lineage>
</organism>
<dbReference type="InterPro" id="IPR014726">
    <property type="entry name" value="Ribosomal_uL2_dom3"/>
</dbReference>
<dbReference type="InterPro" id="IPR022666">
    <property type="entry name" value="Ribosomal_uL2_RNA-bd_dom"/>
</dbReference>
<dbReference type="InterPro" id="IPR014722">
    <property type="entry name" value="Rib_uL2_dom2"/>
</dbReference>
<evidence type="ECO:0000313" key="8">
    <source>
        <dbReference type="EMBL" id="OGM09435.1"/>
    </source>
</evidence>
<dbReference type="SMART" id="SM01383">
    <property type="entry name" value="Ribosomal_L2"/>
    <property type="match status" value="1"/>
</dbReference>
<dbReference type="SMART" id="SM01382">
    <property type="entry name" value="Ribosomal_L2_C"/>
    <property type="match status" value="1"/>
</dbReference>
<evidence type="ECO:0000256" key="2">
    <source>
        <dbReference type="ARBA" id="ARBA00022980"/>
    </source>
</evidence>
<protein>
    <recommendedName>
        <fullName evidence="4">Large ribosomal subunit protein uL2</fullName>
    </recommendedName>
    <alternativeName>
        <fullName evidence="5">50S ribosomal protein L2</fullName>
    </alternativeName>
</protein>
<dbReference type="InterPro" id="IPR008991">
    <property type="entry name" value="Translation_prot_SH3-like_sf"/>
</dbReference>
<dbReference type="InterPro" id="IPR012340">
    <property type="entry name" value="NA-bd_OB-fold"/>
</dbReference>
<dbReference type="FunFam" id="4.10.950.10:FF:000001">
    <property type="entry name" value="50S ribosomal protein L2"/>
    <property type="match status" value="1"/>
</dbReference>
<evidence type="ECO:0000256" key="3">
    <source>
        <dbReference type="ARBA" id="ARBA00023274"/>
    </source>
</evidence>
<dbReference type="Pfam" id="PF00181">
    <property type="entry name" value="Ribosomal_L2_N"/>
    <property type="match status" value="1"/>
</dbReference>
<dbReference type="Gene3D" id="2.30.30.30">
    <property type="match status" value="1"/>
</dbReference>
<dbReference type="GO" id="GO:0003723">
    <property type="term" value="F:RNA binding"/>
    <property type="evidence" value="ECO:0007669"/>
    <property type="project" value="InterPro"/>
</dbReference>
<evidence type="ECO:0000256" key="4">
    <source>
        <dbReference type="ARBA" id="ARBA00035242"/>
    </source>
</evidence>
<dbReference type="SUPFAM" id="SSF50249">
    <property type="entry name" value="Nucleic acid-binding proteins"/>
    <property type="match status" value="1"/>
</dbReference>
<dbReference type="GO" id="GO:0015934">
    <property type="term" value="C:large ribosomal subunit"/>
    <property type="evidence" value="ECO:0007669"/>
    <property type="project" value="InterPro"/>
</dbReference>
<proteinExistence type="inferred from homology"/>
<dbReference type="GO" id="GO:0006412">
    <property type="term" value="P:translation"/>
    <property type="evidence" value="ECO:0007669"/>
    <property type="project" value="InterPro"/>
</dbReference>
<gene>
    <name evidence="8" type="ORF">A2159_00680</name>
</gene>
<dbReference type="GO" id="GO:0016740">
    <property type="term" value="F:transferase activity"/>
    <property type="evidence" value="ECO:0007669"/>
    <property type="project" value="InterPro"/>
</dbReference>
<dbReference type="PIRSF" id="PIRSF002158">
    <property type="entry name" value="Ribosomal_L2"/>
    <property type="match status" value="1"/>
</dbReference>
<evidence type="ECO:0000259" key="7">
    <source>
        <dbReference type="SMART" id="SM01383"/>
    </source>
</evidence>
<dbReference type="AlphaFoldDB" id="A0A1F7X559"/>
<evidence type="ECO:0000256" key="1">
    <source>
        <dbReference type="ARBA" id="ARBA00005636"/>
    </source>
</evidence>
<dbReference type="SUPFAM" id="SSF50104">
    <property type="entry name" value="Translation proteins SH3-like domain"/>
    <property type="match status" value="1"/>
</dbReference>
<dbReference type="Pfam" id="PF03947">
    <property type="entry name" value="Ribosomal_L2_C"/>
    <property type="match status" value="1"/>
</dbReference>
<reference evidence="8 9" key="1">
    <citation type="journal article" date="2016" name="Nat. Commun.">
        <title>Thousands of microbial genomes shed light on interconnected biogeochemical processes in an aquifer system.</title>
        <authorList>
            <person name="Anantharaman K."/>
            <person name="Brown C.T."/>
            <person name="Hug L.A."/>
            <person name="Sharon I."/>
            <person name="Castelle C.J."/>
            <person name="Probst A.J."/>
            <person name="Thomas B.C."/>
            <person name="Singh A."/>
            <person name="Wilkins M.J."/>
            <person name="Karaoz U."/>
            <person name="Brodie E.L."/>
            <person name="Williams K.H."/>
            <person name="Hubbard S.S."/>
            <person name="Banfield J.F."/>
        </authorList>
    </citation>
    <scope>NUCLEOTIDE SEQUENCE [LARGE SCALE GENOMIC DNA]</scope>
</reference>
<keyword evidence="3" id="KW-0687">Ribonucleoprotein</keyword>